<evidence type="ECO:0000259" key="9">
    <source>
        <dbReference type="PROSITE" id="PS51278"/>
    </source>
</evidence>
<dbReference type="PROSITE" id="PS51278">
    <property type="entry name" value="GATASE_TYPE_2"/>
    <property type="match status" value="1"/>
</dbReference>
<dbReference type="GO" id="GO:0006189">
    <property type="term" value="P:'de novo' IMP biosynthetic process"/>
    <property type="evidence" value="ECO:0007669"/>
    <property type="project" value="UniProtKB-UniPathway"/>
</dbReference>
<dbReference type="Gene3D" id="3.40.50.2020">
    <property type="match status" value="1"/>
</dbReference>
<keyword evidence="7" id="KW-0315">Glutamine amidotransferase</keyword>
<dbReference type="InterPro" id="IPR029057">
    <property type="entry name" value="PRTase-like"/>
</dbReference>
<gene>
    <name evidence="11" type="primary">purF</name>
    <name evidence="11" type="ORF">CO097_04640</name>
    <name evidence="10" type="ORF">COZ07_02965</name>
</gene>
<dbReference type="InterPro" id="IPR005854">
    <property type="entry name" value="PurF"/>
</dbReference>
<proteinExistence type="inferred from homology"/>
<evidence type="ECO:0000256" key="8">
    <source>
        <dbReference type="NCBIfam" id="TIGR01134"/>
    </source>
</evidence>
<organism evidence="11 12">
    <name type="scientific">Candidatus Infernicultor aquiphilus</name>
    <dbReference type="NCBI Taxonomy" id="1805029"/>
    <lineage>
        <taxon>Bacteria</taxon>
        <taxon>Pseudomonadati</taxon>
        <taxon>Atribacterota</taxon>
        <taxon>Candidatus Phoenicimicrobiia</taxon>
        <taxon>Candidatus Pheonicimicrobiales</taxon>
        <taxon>Candidatus Phoenicimicrobiaceae</taxon>
        <taxon>Candidatus Infernicultor</taxon>
    </lineage>
</organism>
<dbReference type="SUPFAM" id="SSF56235">
    <property type="entry name" value="N-terminal nucleophile aminohydrolases (Ntn hydrolases)"/>
    <property type="match status" value="1"/>
</dbReference>
<dbReference type="EC" id="2.4.2.14" evidence="3 8"/>
<reference evidence="12 13" key="1">
    <citation type="submission" date="2017-09" db="EMBL/GenBank/DDBJ databases">
        <title>Depth-based differentiation of microbial function through sediment-hosted aquifers and enrichment of novel symbionts in the deep terrestrial subsurface.</title>
        <authorList>
            <person name="Probst A.J."/>
            <person name="Ladd B."/>
            <person name="Jarett J.K."/>
            <person name="Geller-Mcgrath D.E."/>
            <person name="Sieber C.M."/>
            <person name="Emerson J.B."/>
            <person name="Anantharaman K."/>
            <person name="Thomas B.C."/>
            <person name="Malmstrom R."/>
            <person name="Stieglmeier M."/>
            <person name="Klingl A."/>
            <person name="Woyke T."/>
            <person name="Ryan C.M."/>
            <person name="Banfield J.F."/>
        </authorList>
    </citation>
    <scope>NUCLEOTIDE SEQUENCE [LARGE SCALE GENOMIC DNA]</scope>
    <source>
        <strain evidence="10">CG_4_10_14_3_um_filter_34_13</strain>
        <strain evidence="11">CG_4_9_14_3_um_filter_33_16</strain>
    </source>
</reference>
<name>A0A2M8CCC1_9BACT</name>
<comment type="pathway">
    <text evidence="1">Purine metabolism; IMP biosynthesis via de novo pathway; N(1)-(5-phospho-D-ribosyl)glycinamide from 5-phospho-alpha-D-ribose 1-diphosphate: step 1/2.</text>
</comment>
<evidence type="ECO:0000256" key="3">
    <source>
        <dbReference type="ARBA" id="ARBA00011941"/>
    </source>
</evidence>
<feature type="domain" description="Glutamine amidotransferase type-2" evidence="9">
    <location>
        <begin position="5"/>
        <end position="227"/>
    </location>
</feature>
<dbReference type="RefSeq" id="WP_406607111.1">
    <property type="nucleotide sequence ID" value="NZ_PFKO01000107.1"/>
</dbReference>
<evidence type="ECO:0000256" key="7">
    <source>
        <dbReference type="ARBA" id="ARBA00022962"/>
    </source>
</evidence>
<dbReference type="SUPFAM" id="SSF53271">
    <property type="entry name" value="PRTase-like"/>
    <property type="match status" value="1"/>
</dbReference>
<evidence type="ECO:0000256" key="2">
    <source>
        <dbReference type="ARBA" id="ARBA00010138"/>
    </source>
</evidence>
<keyword evidence="5 11" id="KW-0808">Transferase</keyword>
<dbReference type="InterPro" id="IPR017932">
    <property type="entry name" value="GATase_2_dom"/>
</dbReference>
<evidence type="ECO:0000256" key="5">
    <source>
        <dbReference type="ARBA" id="ARBA00022679"/>
    </source>
</evidence>
<accession>A0A2M7PSB0</accession>
<dbReference type="GO" id="GO:0004044">
    <property type="term" value="F:amidophosphoribosyltransferase activity"/>
    <property type="evidence" value="ECO:0007669"/>
    <property type="project" value="UniProtKB-UniRule"/>
</dbReference>
<dbReference type="InterPro" id="IPR035584">
    <property type="entry name" value="PurF_N"/>
</dbReference>
<feature type="non-terminal residue" evidence="11">
    <location>
        <position position="352"/>
    </location>
</feature>
<dbReference type="Gene3D" id="3.60.20.10">
    <property type="entry name" value="Glutamine Phosphoribosylpyrophosphate, subunit 1, domain 1"/>
    <property type="match status" value="1"/>
</dbReference>
<evidence type="ECO:0000256" key="4">
    <source>
        <dbReference type="ARBA" id="ARBA00022676"/>
    </source>
</evidence>
<dbReference type="Proteomes" id="UP000230646">
    <property type="component" value="Unassembled WGS sequence"/>
</dbReference>
<dbReference type="EMBL" id="PFTV01000114">
    <property type="protein sequence ID" value="PJB56646.1"/>
    <property type="molecule type" value="Genomic_DNA"/>
</dbReference>
<evidence type="ECO:0000313" key="10">
    <source>
        <dbReference type="EMBL" id="PIY33222.1"/>
    </source>
</evidence>
<keyword evidence="4 11" id="KW-0328">Glycosyltransferase</keyword>
<dbReference type="CDD" id="cd06223">
    <property type="entry name" value="PRTases_typeI"/>
    <property type="match status" value="1"/>
</dbReference>
<accession>A0A2M8CCC1</accession>
<dbReference type="Proteomes" id="UP000228560">
    <property type="component" value="Unassembled WGS sequence"/>
</dbReference>
<comment type="similarity">
    <text evidence="2">In the C-terminal section; belongs to the purine/pyrimidine phosphoribosyltransferase family.</text>
</comment>
<comment type="caution">
    <text evidence="11">The sequence shown here is derived from an EMBL/GenBank/DDBJ whole genome shotgun (WGS) entry which is preliminary data.</text>
</comment>
<dbReference type="PANTHER" id="PTHR11907">
    <property type="entry name" value="AMIDOPHOSPHORIBOSYLTRANSFERASE"/>
    <property type="match status" value="1"/>
</dbReference>
<evidence type="ECO:0000256" key="6">
    <source>
        <dbReference type="ARBA" id="ARBA00022755"/>
    </source>
</evidence>
<sequence>MHEECGIFGIYNQEDNSLEVAKITYFGLYALQHRGQESAGIAISDGEKILVYKDLGLVSEVFNEEKLKTLQGNCAIGHVRYSTTGANNWVNSQPLLKKYQGGTFSLAHNGNLVNQDELKRIFKGEVNKFSSSSDSEMICNLIAASQEENIENSIKTVAALLKGAFSLVIMTEDQLIGLKDSFGFHPLALGKLGNSYVLASETCAFSLIGAEFIREIEPGEMVVIDKKGLKSTKILSSKRKAFCIFEFIYFARPDSNIYGENVALSRQKMGRKLAQEYPVAADLVIPVPDSGVSAALGYANYSGIPYGEGLIKNRYVGRTFIQSDQLIREGSVKIKLSPLKEILNGKRVVLID</sequence>
<keyword evidence="6" id="KW-0658">Purine biosynthesis</keyword>
<dbReference type="InterPro" id="IPR000836">
    <property type="entry name" value="PRTase_dom"/>
</dbReference>
<evidence type="ECO:0000313" key="11">
    <source>
        <dbReference type="EMBL" id="PJB56646.1"/>
    </source>
</evidence>
<dbReference type="CDD" id="cd00715">
    <property type="entry name" value="GPATase_N"/>
    <property type="match status" value="1"/>
</dbReference>
<dbReference type="InterPro" id="IPR029055">
    <property type="entry name" value="Ntn_hydrolases_N"/>
</dbReference>
<dbReference type="NCBIfam" id="TIGR01134">
    <property type="entry name" value="purF"/>
    <property type="match status" value="1"/>
</dbReference>
<dbReference type="AlphaFoldDB" id="A0A2M8CCC1"/>
<evidence type="ECO:0000313" key="12">
    <source>
        <dbReference type="Proteomes" id="UP000228560"/>
    </source>
</evidence>
<dbReference type="EMBL" id="PFKO01000107">
    <property type="protein sequence ID" value="PIY33222.1"/>
    <property type="molecule type" value="Genomic_DNA"/>
</dbReference>
<dbReference type="Pfam" id="PF13522">
    <property type="entry name" value="GATase_6"/>
    <property type="match status" value="1"/>
</dbReference>
<dbReference type="UniPathway" id="UPA00074">
    <property type="reaction ID" value="UER00124"/>
</dbReference>
<dbReference type="GO" id="GO:0009113">
    <property type="term" value="P:purine nucleobase biosynthetic process"/>
    <property type="evidence" value="ECO:0007669"/>
    <property type="project" value="UniProtKB-UniRule"/>
</dbReference>
<protein>
    <recommendedName>
        <fullName evidence="3 8">Amidophosphoribosyltransferase</fullName>
        <ecNumber evidence="3 8">2.4.2.14</ecNumber>
    </recommendedName>
</protein>
<evidence type="ECO:0000313" key="13">
    <source>
        <dbReference type="Proteomes" id="UP000230646"/>
    </source>
</evidence>
<evidence type="ECO:0000256" key="1">
    <source>
        <dbReference type="ARBA" id="ARBA00005209"/>
    </source>
</evidence>